<dbReference type="PANTHER" id="PTHR31769">
    <property type="entry name" value="OS07G0462200 PROTEIN-RELATED"/>
    <property type="match status" value="1"/>
</dbReference>
<evidence type="ECO:0000256" key="1">
    <source>
        <dbReference type="ARBA" id="ARBA00004127"/>
    </source>
</evidence>
<organism evidence="8 9">
    <name type="scientific">Coptis chinensis</name>
    <dbReference type="NCBI Taxonomy" id="261450"/>
    <lineage>
        <taxon>Eukaryota</taxon>
        <taxon>Viridiplantae</taxon>
        <taxon>Streptophyta</taxon>
        <taxon>Embryophyta</taxon>
        <taxon>Tracheophyta</taxon>
        <taxon>Spermatophyta</taxon>
        <taxon>Magnoliopsida</taxon>
        <taxon>Ranunculales</taxon>
        <taxon>Ranunculaceae</taxon>
        <taxon>Coptidoideae</taxon>
        <taxon>Coptis</taxon>
    </lineage>
</organism>
<evidence type="ECO:0000256" key="7">
    <source>
        <dbReference type="SAM" id="Phobius"/>
    </source>
</evidence>
<accession>A0A835IBP0</accession>
<feature type="transmembrane region" description="Helical" evidence="7">
    <location>
        <begin position="134"/>
        <end position="157"/>
    </location>
</feature>
<sequence>MKKRQHGLMYFVIIFFGLVAFSACIASEFKRSKAKDMKLDGMSCHLPISPAFVLGVFASTSLLSAQIIGNTLIFCSRGKKIIAWKQRIPFSLLILSWITFGCTIMLLAVATSMNQIQPYGKGWLDGECYVVKDGVYIGSAALTLANLLCILGSILACK</sequence>
<evidence type="ECO:0000313" key="9">
    <source>
        <dbReference type="Proteomes" id="UP000631114"/>
    </source>
</evidence>
<dbReference type="Pfam" id="PF06749">
    <property type="entry name" value="DUF1218"/>
    <property type="match status" value="1"/>
</dbReference>
<dbReference type="PROSITE" id="PS51257">
    <property type="entry name" value="PROKAR_LIPOPROTEIN"/>
    <property type="match status" value="1"/>
</dbReference>
<dbReference type="EMBL" id="JADFTS010000003">
    <property type="protein sequence ID" value="KAF9613817.1"/>
    <property type="molecule type" value="Genomic_DNA"/>
</dbReference>
<evidence type="ECO:0000256" key="6">
    <source>
        <dbReference type="ARBA" id="ARBA00029467"/>
    </source>
</evidence>
<evidence type="ECO:0000256" key="4">
    <source>
        <dbReference type="ARBA" id="ARBA00022989"/>
    </source>
</evidence>
<evidence type="ECO:0000313" key="8">
    <source>
        <dbReference type="EMBL" id="KAF9613817.1"/>
    </source>
</evidence>
<gene>
    <name evidence="8" type="ORF">IFM89_011986</name>
</gene>
<keyword evidence="3" id="KW-0732">Signal</keyword>
<feature type="transmembrane region" description="Helical" evidence="7">
    <location>
        <begin position="88"/>
        <end position="114"/>
    </location>
</feature>
<proteinExistence type="inferred from homology"/>
<evidence type="ECO:0000256" key="3">
    <source>
        <dbReference type="ARBA" id="ARBA00022729"/>
    </source>
</evidence>
<comment type="similarity">
    <text evidence="6">Belongs to the DESIGUAL family.</text>
</comment>
<keyword evidence="5 7" id="KW-0472">Membrane</keyword>
<dbReference type="InterPro" id="IPR052222">
    <property type="entry name" value="DESIGUAL"/>
</dbReference>
<comment type="caution">
    <text evidence="8">The sequence shown here is derived from an EMBL/GenBank/DDBJ whole genome shotgun (WGS) entry which is preliminary data.</text>
</comment>
<evidence type="ECO:0000256" key="2">
    <source>
        <dbReference type="ARBA" id="ARBA00022692"/>
    </source>
</evidence>
<feature type="transmembrane region" description="Helical" evidence="7">
    <location>
        <begin position="50"/>
        <end position="76"/>
    </location>
</feature>
<comment type="subcellular location">
    <subcellularLocation>
        <location evidence="1">Endomembrane system</location>
        <topology evidence="1">Multi-pass membrane protein</topology>
    </subcellularLocation>
</comment>
<protein>
    <submittedName>
        <fullName evidence="8">Uncharacterized protein</fullName>
    </submittedName>
</protein>
<dbReference type="Proteomes" id="UP000631114">
    <property type="component" value="Unassembled WGS sequence"/>
</dbReference>
<keyword evidence="2 7" id="KW-0812">Transmembrane</keyword>
<keyword evidence="9" id="KW-1185">Reference proteome</keyword>
<dbReference type="OrthoDB" id="1877293at2759"/>
<keyword evidence="4 7" id="KW-1133">Transmembrane helix</keyword>
<reference evidence="8 9" key="1">
    <citation type="submission" date="2020-10" db="EMBL/GenBank/DDBJ databases">
        <title>The Coptis chinensis genome and diversification of protoberbering-type alkaloids.</title>
        <authorList>
            <person name="Wang B."/>
            <person name="Shu S."/>
            <person name="Song C."/>
            <person name="Liu Y."/>
        </authorList>
    </citation>
    <scope>NUCLEOTIDE SEQUENCE [LARGE SCALE GENOMIC DNA]</scope>
    <source>
        <strain evidence="8">HL-2020</strain>
        <tissue evidence="8">Leaf</tissue>
    </source>
</reference>
<dbReference type="GO" id="GO:0012505">
    <property type="term" value="C:endomembrane system"/>
    <property type="evidence" value="ECO:0007669"/>
    <property type="project" value="UniProtKB-SubCell"/>
</dbReference>
<name>A0A835IBP0_9MAGN</name>
<evidence type="ECO:0000256" key="5">
    <source>
        <dbReference type="ARBA" id="ARBA00023136"/>
    </source>
</evidence>
<dbReference type="InterPro" id="IPR009606">
    <property type="entry name" value="DEAL/Modifying_wall_lignin1/2"/>
</dbReference>
<dbReference type="AlphaFoldDB" id="A0A835IBP0"/>